<keyword evidence="7 10" id="KW-0460">Magnesium</keyword>
<dbReference type="UniPathway" id="UPA00223">
    <property type="reaction ID" value="UER00999"/>
</dbReference>
<dbReference type="eggNOG" id="KOG2799">
    <property type="taxonomic scope" value="Eukaryota"/>
</dbReference>
<dbReference type="GO" id="GO:0006104">
    <property type="term" value="P:succinyl-CoA metabolic process"/>
    <property type="evidence" value="ECO:0007669"/>
    <property type="project" value="TreeGrafter"/>
</dbReference>
<evidence type="ECO:0000256" key="4">
    <source>
        <dbReference type="ARBA" id="ARBA00022723"/>
    </source>
</evidence>
<dbReference type="InterPro" id="IPR005809">
    <property type="entry name" value="Succ_CoA_ligase-like_bsu"/>
</dbReference>
<dbReference type="SUPFAM" id="SSF52210">
    <property type="entry name" value="Succinyl-CoA synthetase domains"/>
    <property type="match status" value="1"/>
</dbReference>
<dbReference type="Proteomes" id="UP000007799">
    <property type="component" value="Unassembled WGS sequence"/>
</dbReference>
<comment type="similarity">
    <text evidence="10 11">Belongs to the succinate/malate CoA ligase beta subunit family.</text>
</comment>
<comment type="subunit">
    <text evidence="9">Heterodimer of an alpha and a beta subunit. The beta subunit determines specificity for GTP.</text>
</comment>
<dbReference type="GO" id="GO:0005524">
    <property type="term" value="F:ATP binding"/>
    <property type="evidence" value="ECO:0007669"/>
    <property type="project" value="UniProtKB-UniRule"/>
</dbReference>
<dbReference type="OrthoDB" id="1552at2759"/>
<keyword evidence="8" id="KW-0809">Transit peptide</keyword>
<evidence type="ECO:0000256" key="9">
    <source>
        <dbReference type="ARBA" id="ARBA00063570"/>
    </source>
</evidence>
<dbReference type="PANTHER" id="PTHR11815:SF1">
    <property type="entry name" value="SUCCINATE--COA LIGASE [ADP-FORMING] SUBUNIT BETA, MITOCHONDRIAL"/>
    <property type="match status" value="1"/>
</dbReference>
<evidence type="ECO:0000256" key="1">
    <source>
        <dbReference type="ARBA" id="ARBA00005064"/>
    </source>
</evidence>
<feature type="binding site" evidence="10">
    <location>
        <position position="75"/>
    </location>
    <ligand>
        <name>ATP</name>
        <dbReference type="ChEBI" id="CHEBI:30616"/>
    </ligand>
</feature>
<dbReference type="OMA" id="DIGCMIN"/>
<dbReference type="SUPFAM" id="SSF56059">
    <property type="entry name" value="Glutathione synthetase ATP-binding domain-like"/>
    <property type="match status" value="1"/>
</dbReference>
<sequence>MLSRVLGQGLRLGARGSPALTSLGGARRLLNIHEADSQELMKSYGLNVARGAKAKSPEEAVTAAKSMSTSKVVLKAQVLAGGRGKGVFDNGFSGGVHVLDNDESKVREIASQMIGHNLITKQTGKEGRPCNMIQVVEAVNVQKEFYLALLLDRAAMGPVMIGSSQGGMDIEAVAAENPDAIVKLPIDIDGGLSMEAATNFARQMGIPDSCVDSAADQMVKLYQLFLERDCSLVEINPFAQVGPSEVMCLDAKLNFDDNAEFRQSGVFEKRDTTQENKADVEAAKFDLNYIQLDGNIGCLVNGAGLAMATMDIIQLHGGSPANFLDVGGGATARQVTEAFKLITQDPNVSAILVNIFGGIMRCDVIAEGIIHAASDLDLSVPIIVRLQGTNREEAKEMIANSGLDIISSDELDDAAFRAVQLSKIVELARQAHVHVTFREAERPHHDDDVMTPYFT</sequence>
<accession>F2U0G0</accession>
<protein>
    <recommendedName>
        <fullName evidence="10">Succinate--CoA ligase [ADP-forming] subunit beta, mitochondrial</fullName>
        <ecNumber evidence="10">6.2.1.5</ecNumber>
    </recommendedName>
    <alternativeName>
        <fullName evidence="10">Succinyl-CoA synthetase beta chain</fullName>
        <shortName evidence="10">SCS-beta</shortName>
    </alternativeName>
</protein>
<keyword evidence="4 10" id="KW-0479">Metal-binding</keyword>
<dbReference type="Pfam" id="PF00549">
    <property type="entry name" value="Ligase_CoA"/>
    <property type="match status" value="1"/>
</dbReference>
<dbReference type="FunFam" id="3.30.470.20:FF:000002">
    <property type="entry name" value="Succinate--CoA ligase [ADP-forming] subunit beta"/>
    <property type="match status" value="1"/>
</dbReference>
<feature type="binding site" evidence="10">
    <location>
        <begin position="358"/>
        <end position="360"/>
    </location>
    <ligand>
        <name>substrate</name>
        <note>ligand shared with subunit alpha</note>
    </ligand>
</feature>
<reference evidence="14" key="1">
    <citation type="submission" date="2009-08" db="EMBL/GenBank/DDBJ databases">
        <title>Annotation of Salpingoeca rosetta.</title>
        <authorList>
            <consortium name="The Broad Institute Genome Sequencing Platform"/>
            <person name="Russ C."/>
            <person name="Cuomo C."/>
            <person name="Burger G."/>
            <person name="Gray M.W."/>
            <person name="Holland P.W.H."/>
            <person name="King N."/>
            <person name="Lang F.B.F."/>
            <person name="Roger A.J."/>
            <person name="Ruiz-Trillo I."/>
            <person name="Young S.K."/>
            <person name="Zeng Q."/>
            <person name="Gargeya S."/>
            <person name="Alvarado L."/>
            <person name="Berlin A."/>
            <person name="Chapman S.B."/>
            <person name="Chen Z."/>
            <person name="Freedman E."/>
            <person name="Gellesch M."/>
            <person name="Goldberg J."/>
            <person name="Griggs A."/>
            <person name="Gujja S."/>
            <person name="Heilman E."/>
            <person name="Heiman D."/>
            <person name="Howarth C."/>
            <person name="Mehta T."/>
            <person name="Neiman D."/>
            <person name="Pearson M."/>
            <person name="Roberts A."/>
            <person name="Saif S."/>
            <person name="Shea T."/>
            <person name="Shenoy N."/>
            <person name="Sisk P."/>
            <person name="Stolte C."/>
            <person name="Sykes S."/>
            <person name="White J."/>
            <person name="Yandava C."/>
            <person name="Haas B."/>
            <person name="Nusbaum C."/>
            <person name="Birren B."/>
        </authorList>
    </citation>
    <scope>NUCLEOTIDE SEQUENCE [LARGE SCALE GENOMIC DNA]</scope>
    <source>
        <strain evidence="14">ATCC 50818</strain>
    </source>
</reference>
<dbReference type="InterPro" id="IPR005811">
    <property type="entry name" value="SUCC_ACL_C"/>
</dbReference>
<dbReference type="GO" id="GO:0006099">
    <property type="term" value="P:tricarboxylic acid cycle"/>
    <property type="evidence" value="ECO:0007669"/>
    <property type="project" value="UniProtKB-UniRule"/>
</dbReference>
<dbReference type="GO" id="GO:0004775">
    <property type="term" value="F:succinate-CoA ligase (ADP-forming) activity"/>
    <property type="evidence" value="ECO:0007669"/>
    <property type="project" value="UniProtKB-UniRule"/>
</dbReference>
<evidence type="ECO:0000313" key="15">
    <source>
        <dbReference type="Proteomes" id="UP000007799"/>
    </source>
</evidence>
<dbReference type="Gene3D" id="3.30.1490.20">
    <property type="entry name" value="ATP-grasp fold, A domain"/>
    <property type="match status" value="1"/>
</dbReference>
<dbReference type="KEGG" id="sre:PTSG_01473"/>
<dbReference type="GeneID" id="16078046"/>
<evidence type="ECO:0000313" key="14">
    <source>
        <dbReference type="EMBL" id="EGD80888.1"/>
    </source>
</evidence>
<keyword evidence="15" id="KW-1185">Reference proteome</keyword>
<dbReference type="InParanoid" id="F2U0G0"/>
<dbReference type="InterPro" id="IPR016102">
    <property type="entry name" value="Succinyl-CoA_synth-like"/>
</dbReference>
<feature type="binding site" evidence="10">
    <location>
        <begin position="82"/>
        <end position="84"/>
    </location>
    <ligand>
        <name>ATP</name>
        <dbReference type="ChEBI" id="CHEBI:30616"/>
    </ligand>
</feature>
<dbReference type="InterPro" id="IPR013650">
    <property type="entry name" value="ATP-grasp_succ-CoA_synth-type"/>
</dbReference>
<dbReference type="AlphaFoldDB" id="F2U0G0"/>
<evidence type="ECO:0000256" key="8">
    <source>
        <dbReference type="ARBA" id="ARBA00022946"/>
    </source>
</evidence>
<keyword evidence="10" id="KW-0496">Mitochondrion</keyword>
<dbReference type="NCBIfam" id="NF001913">
    <property type="entry name" value="PRK00696.1"/>
    <property type="match status" value="1"/>
</dbReference>
<dbReference type="InterPro" id="IPR013815">
    <property type="entry name" value="ATP_grasp_subdomain_1"/>
</dbReference>
<comment type="function">
    <text evidence="10">Succinyl-CoA synthetase functions in the citric acid cycle (TCA), coupling the hydrolysis of succinyl-CoA to the synthesis of ATP and thus represents the only step of substrate-level phosphorylation in the TCA. The beta subunit provides nucleotide specificity of the enzyme and binds the substrate succinate, while the binding sites for coenzyme A and phosphate are found in the alpha subunit.</text>
</comment>
<feature type="domain" description="ATP-citrate synthase/succinyl-CoA ligase C-terminal" evidence="12">
    <location>
        <begin position="299"/>
        <end position="417"/>
    </location>
</feature>
<keyword evidence="3 10" id="KW-0436">Ligase</keyword>
<dbReference type="HAMAP" id="MF_00558">
    <property type="entry name" value="Succ_CoA_beta"/>
    <property type="match status" value="1"/>
</dbReference>
<evidence type="ECO:0000256" key="2">
    <source>
        <dbReference type="ARBA" id="ARBA00022532"/>
    </source>
</evidence>
<dbReference type="InterPro" id="IPR017866">
    <property type="entry name" value="Succ-CoA_synthase_bsu_CS"/>
</dbReference>
<dbReference type="PROSITE" id="PS01217">
    <property type="entry name" value="SUCCINYL_COA_LIG_3"/>
    <property type="match status" value="1"/>
</dbReference>
<dbReference type="GO" id="GO:0005739">
    <property type="term" value="C:mitochondrion"/>
    <property type="evidence" value="ECO:0007669"/>
    <property type="project" value="UniProtKB-SubCell"/>
</dbReference>
<dbReference type="Gene3D" id="3.40.50.261">
    <property type="entry name" value="Succinyl-CoA synthetase domains"/>
    <property type="match status" value="1"/>
</dbReference>
<keyword evidence="6 10" id="KW-0067">ATP-binding</keyword>
<dbReference type="NCBIfam" id="TIGR01016">
    <property type="entry name" value="sucCoAbeta"/>
    <property type="match status" value="1"/>
</dbReference>
<comment type="subcellular location">
    <subcellularLocation>
        <location evidence="10">Mitochondrion</location>
    </subcellularLocation>
</comment>
<dbReference type="FunCoup" id="F2U0G0">
    <property type="interactions" value="1250"/>
</dbReference>
<feature type="binding site" evidence="10">
    <location>
        <position position="301"/>
    </location>
    <ligand>
        <name>substrate</name>
        <note>ligand shared with subunit alpha</note>
    </ligand>
</feature>
<proteinExistence type="inferred from homology"/>
<dbReference type="GO" id="GO:0042709">
    <property type="term" value="C:succinate-CoA ligase complex"/>
    <property type="evidence" value="ECO:0007669"/>
    <property type="project" value="TreeGrafter"/>
</dbReference>
<dbReference type="EC" id="6.2.1.5" evidence="10"/>
<dbReference type="Pfam" id="PF08442">
    <property type="entry name" value="ATP-grasp_2"/>
    <property type="match status" value="1"/>
</dbReference>
<feature type="binding site" evidence="10">
    <location>
        <position position="250"/>
    </location>
    <ligand>
        <name>Mg(2+)</name>
        <dbReference type="ChEBI" id="CHEBI:18420"/>
    </ligand>
</feature>
<keyword evidence="5 10" id="KW-0547">Nucleotide-binding</keyword>
<feature type="domain" description="ATP-grasp fold succinyl-CoA synthetase-type" evidence="13">
    <location>
        <begin position="31"/>
        <end position="239"/>
    </location>
</feature>
<organism evidence="15">
    <name type="scientific">Salpingoeca rosetta (strain ATCC 50818 / BSB-021)</name>
    <dbReference type="NCBI Taxonomy" id="946362"/>
    <lineage>
        <taxon>Eukaryota</taxon>
        <taxon>Choanoflagellata</taxon>
        <taxon>Craspedida</taxon>
        <taxon>Salpingoecidae</taxon>
        <taxon>Salpingoeca</taxon>
    </lineage>
</organism>
<feature type="binding site" evidence="10">
    <location>
        <position position="144"/>
    </location>
    <ligand>
        <name>ATP</name>
        <dbReference type="ChEBI" id="CHEBI:30616"/>
    </ligand>
</feature>
<feature type="binding site" evidence="10">
    <location>
        <position position="236"/>
    </location>
    <ligand>
        <name>Mg(2+)</name>
        <dbReference type="ChEBI" id="CHEBI:18420"/>
    </ligand>
</feature>
<dbReference type="PIRSF" id="PIRSF001554">
    <property type="entry name" value="SucCS_beta"/>
    <property type="match status" value="1"/>
</dbReference>
<evidence type="ECO:0000256" key="7">
    <source>
        <dbReference type="ARBA" id="ARBA00022842"/>
    </source>
</evidence>
<comment type="pathway">
    <text evidence="1 10">Carbohydrate metabolism; tricarboxylic acid cycle; succinate from succinyl-CoA (ligase route): step 1/1.</text>
</comment>
<dbReference type="FunFam" id="3.40.50.261:FF:000001">
    <property type="entry name" value="Succinate--CoA ligase [ADP-forming] subunit beta"/>
    <property type="match status" value="1"/>
</dbReference>
<keyword evidence="2 10" id="KW-0816">Tricarboxylic acid cycle</keyword>
<dbReference type="FunFam" id="3.30.1490.20:FF:000004">
    <property type="entry name" value="Succinate--CoA ligase [ADP-forming] subunit beta, mitochondrial"/>
    <property type="match status" value="1"/>
</dbReference>
<dbReference type="GO" id="GO:0000287">
    <property type="term" value="F:magnesium ion binding"/>
    <property type="evidence" value="ECO:0007669"/>
    <property type="project" value="UniProtKB-UniRule"/>
</dbReference>
<evidence type="ECO:0000256" key="10">
    <source>
        <dbReference type="HAMAP-Rule" id="MF_03219"/>
    </source>
</evidence>
<evidence type="ECO:0000259" key="13">
    <source>
        <dbReference type="Pfam" id="PF08442"/>
    </source>
</evidence>
<dbReference type="STRING" id="946362.F2U0G0"/>
<evidence type="ECO:0000256" key="3">
    <source>
        <dbReference type="ARBA" id="ARBA00022598"/>
    </source>
</evidence>
<comment type="cofactor">
    <cofactor evidence="10">
        <name>Mg(2+)</name>
        <dbReference type="ChEBI" id="CHEBI:18420"/>
    </cofactor>
    <text evidence="10">Binds 1 Mg(2+) ion per subunit.</text>
</comment>
<gene>
    <name evidence="14" type="ORF">PTSG_01473</name>
</gene>
<evidence type="ECO:0000256" key="11">
    <source>
        <dbReference type="RuleBase" id="RU361258"/>
    </source>
</evidence>
<comment type="catalytic activity">
    <reaction evidence="10">
        <text>succinate + ATP + CoA = succinyl-CoA + ADP + phosphate</text>
        <dbReference type="Rhea" id="RHEA:17661"/>
        <dbReference type="ChEBI" id="CHEBI:30031"/>
        <dbReference type="ChEBI" id="CHEBI:30616"/>
        <dbReference type="ChEBI" id="CHEBI:43474"/>
        <dbReference type="ChEBI" id="CHEBI:57287"/>
        <dbReference type="ChEBI" id="CHEBI:57292"/>
        <dbReference type="ChEBI" id="CHEBI:456216"/>
        <dbReference type="EC" id="6.2.1.5"/>
    </reaction>
</comment>
<evidence type="ECO:0000259" key="12">
    <source>
        <dbReference type="Pfam" id="PF00549"/>
    </source>
</evidence>
<evidence type="ECO:0000256" key="5">
    <source>
        <dbReference type="ARBA" id="ARBA00022741"/>
    </source>
</evidence>
<dbReference type="EMBL" id="GL832958">
    <property type="protein sequence ID" value="EGD80888.1"/>
    <property type="molecule type" value="Genomic_DNA"/>
</dbReference>
<dbReference type="Gene3D" id="3.30.470.20">
    <property type="entry name" value="ATP-grasp fold, B domain"/>
    <property type="match status" value="1"/>
</dbReference>
<dbReference type="PANTHER" id="PTHR11815">
    <property type="entry name" value="SUCCINYL-COA SYNTHETASE BETA CHAIN"/>
    <property type="match status" value="1"/>
</dbReference>
<name>F2U0G0_SALR5</name>
<evidence type="ECO:0000256" key="6">
    <source>
        <dbReference type="ARBA" id="ARBA00022840"/>
    </source>
</evidence>
<dbReference type="RefSeq" id="XP_004997449.1">
    <property type="nucleotide sequence ID" value="XM_004997392.1"/>
</dbReference>